<dbReference type="PANTHER" id="PTHR33562">
    <property type="entry name" value="ATILLA, ISOFORM B-RELATED-RELATED"/>
    <property type="match status" value="1"/>
</dbReference>
<keyword evidence="10" id="KW-1185">Reference proteome</keyword>
<keyword evidence="7" id="KW-0449">Lipoprotein</keyword>
<evidence type="ECO:0000256" key="5">
    <source>
        <dbReference type="ARBA" id="ARBA00022989"/>
    </source>
</evidence>
<dbReference type="GeneID" id="114344486"/>
<dbReference type="Proteomes" id="UP001652700">
    <property type="component" value="Unplaced"/>
</dbReference>
<comment type="subcellular location">
    <subcellularLocation>
        <location evidence="1">Membrane</location>
        <topology evidence="1">Lipid-anchor</topology>
        <topology evidence="1">GPI-anchor</topology>
    </subcellularLocation>
</comment>
<reference evidence="9" key="1">
    <citation type="submission" date="2025-05" db="UniProtKB">
        <authorList>
            <consortium name="EnsemblMetazoa"/>
        </authorList>
    </citation>
    <scope>IDENTIFICATION</scope>
</reference>
<feature type="chain" id="PRO_5045546651" description="Protein sleepless" evidence="8">
    <location>
        <begin position="22"/>
        <end position="175"/>
    </location>
</feature>
<evidence type="ECO:0000256" key="8">
    <source>
        <dbReference type="SAM" id="SignalP"/>
    </source>
</evidence>
<evidence type="ECO:0000256" key="6">
    <source>
        <dbReference type="ARBA" id="ARBA00023136"/>
    </source>
</evidence>
<name>A0ABM5IZ41_DIAVI</name>
<sequence length="175" mass="19552">MCQVYVASAILILAIVDCGFALQCWDCKSEFDVTCRDYFNVSRIEENNRIYENFNFQQSNSRQFSIGNRNNPRKIHCDGSYVNSYNQKTVCLKTVSRGFSGSGSNAEIPNVHRECRIVSKSLAAGECPDELKNDRSRTIDYCVTCETDGCNLATGIKSNIVLASVPLLLLALLQK</sequence>
<dbReference type="EnsemblMetazoa" id="XM_028295322.2">
    <property type="protein sequence ID" value="XP_028151123.2"/>
    <property type="gene ID" value="LOC114344486"/>
</dbReference>
<evidence type="ECO:0000256" key="7">
    <source>
        <dbReference type="ARBA" id="ARBA00023288"/>
    </source>
</evidence>
<evidence type="ECO:0000256" key="1">
    <source>
        <dbReference type="ARBA" id="ARBA00004589"/>
    </source>
</evidence>
<keyword evidence="2" id="KW-0325">Glycoprotein</keyword>
<proteinExistence type="predicted"/>
<evidence type="ECO:0000256" key="3">
    <source>
        <dbReference type="ARBA" id="ARBA00022692"/>
    </source>
</evidence>
<evidence type="ECO:0000256" key="4">
    <source>
        <dbReference type="ARBA" id="ARBA00022729"/>
    </source>
</evidence>
<organism evidence="9 10">
    <name type="scientific">Diabrotica virgifera virgifera</name>
    <name type="common">western corn rootworm</name>
    <dbReference type="NCBI Taxonomy" id="50390"/>
    <lineage>
        <taxon>Eukaryota</taxon>
        <taxon>Metazoa</taxon>
        <taxon>Ecdysozoa</taxon>
        <taxon>Arthropoda</taxon>
        <taxon>Hexapoda</taxon>
        <taxon>Insecta</taxon>
        <taxon>Pterygota</taxon>
        <taxon>Neoptera</taxon>
        <taxon>Endopterygota</taxon>
        <taxon>Coleoptera</taxon>
        <taxon>Polyphaga</taxon>
        <taxon>Cucujiformia</taxon>
        <taxon>Chrysomeloidea</taxon>
        <taxon>Chrysomelidae</taxon>
        <taxon>Galerucinae</taxon>
        <taxon>Diabroticina</taxon>
        <taxon>Diabroticites</taxon>
        <taxon>Diabrotica</taxon>
    </lineage>
</organism>
<keyword evidence="3" id="KW-0812">Transmembrane</keyword>
<evidence type="ECO:0000313" key="10">
    <source>
        <dbReference type="Proteomes" id="UP001652700"/>
    </source>
</evidence>
<keyword evidence="6" id="KW-0472">Membrane</keyword>
<evidence type="ECO:0000256" key="2">
    <source>
        <dbReference type="ARBA" id="ARBA00022622"/>
    </source>
</evidence>
<evidence type="ECO:0000313" key="9">
    <source>
        <dbReference type="EnsemblMetazoa" id="XP_028151123.2"/>
    </source>
</evidence>
<evidence type="ECO:0008006" key="11">
    <source>
        <dbReference type="Google" id="ProtNLM"/>
    </source>
</evidence>
<dbReference type="InterPro" id="IPR050975">
    <property type="entry name" value="Sleep_regulator"/>
</dbReference>
<keyword evidence="5" id="KW-1133">Transmembrane helix</keyword>
<keyword evidence="4 8" id="KW-0732">Signal</keyword>
<dbReference type="RefSeq" id="XP_028151123.2">
    <property type="nucleotide sequence ID" value="XM_028295322.2"/>
</dbReference>
<feature type="signal peptide" evidence="8">
    <location>
        <begin position="1"/>
        <end position="21"/>
    </location>
</feature>
<accession>A0ABM5IZ41</accession>
<keyword evidence="2" id="KW-0336">GPI-anchor</keyword>
<dbReference type="PANTHER" id="PTHR33562:SF30">
    <property type="entry name" value="LD40063P"/>
    <property type="match status" value="1"/>
</dbReference>
<protein>
    <recommendedName>
        <fullName evidence="11">Protein sleepless</fullName>
    </recommendedName>
</protein>